<keyword evidence="11" id="KW-1185">Reference proteome</keyword>
<dbReference type="InterPro" id="IPR001128">
    <property type="entry name" value="Cyt_P450"/>
</dbReference>
<evidence type="ECO:0000313" key="10">
    <source>
        <dbReference type="EMBL" id="CAG9102261.1"/>
    </source>
</evidence>
<keyword evidence="3 8" id="KW-0349">Heme</keyword>
<comment type="caution">
    <text evidence="10">The sequence shown here is derived from an EMBL/GenBank/DDBJ whole genome shotgun (WGS) entry which is preliminary data.</text>
</comment>
<dbReference type="InterPro" id="IPR050479">
    <property type="entry name" value="CYP11_CYP27_families"/>
</dbReference>
<dbReference type="Pfam" id="PF00067">
    <property type="entry name" value="p450"/>
    <property type="match status" value="1"/>
</dbReference>
<name>A0A8S4DKY7_PLUXY</name>
<evidence type="ECO:0000256" key="7">
    <source>
        <dbReference type="ARBA" id="ARBA00023033"/>
    </source>
</evidence>
<keyword evidence="5 9" id="KW-0560">Oxidoreductase</keyword>
<dbReference type="InterPro" id="IPR036396">
    <property type="entry name" value="Cyt_P450_sf"/>
</dbReference>
<dbReference type="FunFam" id="1.10.630.10:FF:000006">
    <property type="entry name" value="Cytochrome P450 302a1, mitochondrial"/>
    <property type="match status" value="1"/>
</dbReference>
<feature type="binding site" description="axial binding residue" evidence="8">
    <location>
        <position position="465"/>
    </location>
    <ligand>
        <name>heme</name>
        <dbReference type="ChEBI" id="CHEBI:30413"/>
    </ligand>
    <ligandPart>
        <name>Fe</name>
        <dbReference type="ChEBI" id="CHEBI:18248"/>
    </ligandPart>
</feature>
<evidence type="ECO:0000256" key="8">
    <source>
        <dbReference type="PIRSR" id="PIRSR602401-1"/>
    </source>
</evidence>
<dbReference type="PANTHER" id="PTHR24279:SF120">
    <property type="entry name" value="CYTOCHROME P450"/>
    <property type="match status" value="1"/>
</dbReference>
<evidence type="ECO:0000256" key="3">
    <source>
        <dbReference type="ARBA" id="ARBA00022617"/>
    </source>
</evidence>
<accession>A0A8S4DKY7</accession>
<dbReference type="PROSITE" id="PS00086">
    <property type="entry name" value="CYTOCHROME_P450"/>
    <property type="match status" value="1"/>
</dbReference>
<organism evidence="10 11">
    <name type="scientific">Plutella xylostella</name>
    <name type="common">Diamondback moth</name>
    <name type="synonym">Plutella maculipennis</name>
    <dbReference type="NCBI Taxonomy" id="51655"/>
    <lineage>
        <taxon>Eukaryota</taxon>
        <taxon>Metazoa</taxon>
        <taxon>Ecdysozoa</taxon>
        <taxon>Arthropoda</taxon>
        <taxon>Hexapoda</taxon>
        <taxon>Insecta</taxon>
        <taxon>Pterygota</taxon>
        <taxon>Neoptera</taxon>
        <taxon>Endopterygota</taxon>
        <taxon>Lepidoptera</taxon>
        <taxon>Glossata</taxon>
        <taxon>Ditrysia</taxon>
        <taxon>Yponomeutoidea</taxon>
        <taxon>Plutellidae</taxon>
        <taxon>Plutella</taxon>
    </lineage>
</organism>
<dbReference type="Proteomes" id="UP000653454">
    <property type="component" value="Unassembled WGS sequence"/>
</dbReference>
<dbReference type="CDD" id="cd11054">
    <property type="entry name" value="CYP24A1-like"/>
    <property type="match status" value="1"/>
</dbReference>
<dbReference type="InterPro" id="IPR002401">
    <property type="entry name" value="Cyt_P450_E_grp-I"/>
</dbReference>
<dbReference type="EMBL" id="CAJHNJ030000007">
    <property type="protein sequence ID" value="CAG9102261.1"/>
    <property type="molecule type" value="Genomic_DNA"/>
</dbReference>
<dbReference type="GO" id="GO:0004497">
    <property type="term" value="F:monooxygenase activity"/>
    <property type="evidence" value="ECO:0007669"/>
    <property type="project" value="UniProtKB-KW"/>
</dbReference>
<evidence type="ECO:0000256" key="6">
    <source>
        <dbReference type="ARBA" id="ARBA00023004"/>
    </source>
</evidence>
<dbReference type="GO" id="GO:0005506">
    <property type="term" value="F:iron ion binding"/>
    <property type="evidence" value="ECO:0007669"/>
    <property type="project" value="InterPro"/>
</dbReference>
<evidence type="ECO:0000256" key="1">
    <source>
        <dbReference type="ARBA" id="ARBA00001971"/>
    </source>
</evidence>
<dbReference type="PRINTS" id="PR00385">
    <property type="entry name" value="P450"/>
</dbReference>
<proteinExistence type="inferred from homology"/>
<keyword evidence="4 8" id="KW-0479">Metal-binding</keyword>
<dbReference type="GO" id="GO:0016705">
    <property type="term" value="F:oxidoreductase activity, acting on paired donors, with incorporation or reduction of molecular oxygen"/>
    <property type="evidence" value="ECO:0007669"/>
    <property type="project" value="InterPro"/>
</dbReference>
<reference evidence="10" key="1">
    <citation type="submission" date="2020-11" db="EMBL/GenBank/DDBJ databases">
        <authorList>
            <person name="Whiteford S."/>
        </authorList>
    </citation>
    <scope>NUCLEOTIDE SEQUENCE</scope>
</reference>
<dbReference type="InterPro" id="IPR017972">
    <property type="entry name" value="Cyt_P450_CS"/>
</dbReference>
<gene>
    <name evidence="10" type="ORF">PLXY2_LOCUS2776</name>
</gene>
<dbReference type="AlphaFoldDB" id="A0A8S4DKY7"/>
<evidence type="ECO:0000313" key="11">
    <source>
        <dbReference type="Proteomes" id="UP000653454"/>
    </source>
</evidence>
<dbReference type="PANTHER" id="PTHR24279">
    <property type="entry name" value="CYTOCHROME P450"/>
    <property type="match status" value="1"/>
</dbReference>
<comment type="similarity">
    <text evidence="2 9">Belongs to the cytochrome P450 family.</text>
</comment>
<keyword evidence="7 9" id="KW-0503">Monooxygenase</keyword>
<evidence type="ECO:0000256" key="9">
    <source>
        <dbReference type="RuleBase" id="RU000461"/>
    </source>
</evidence>
<evidence type="ECO:0000256" key="5">
    <source>
        <dbReference type="ARBA" id="ARBA00023002"/>
    </source>
</evidence>
<comment type="cofactor">
    <cofactor evidence="1 8">
        <name>heme</name>
        <dbReference type="ChEBI" id="CHEBI:30413"/>
    </cofactor>
</comment>
<keyword evidence="6 8" id="KW-0408">Iron</keyword>
<dbReference type="SUPFAM" id="SSF48264">
    <property type="entry name" value="Cytochrome P450"/>
    <property type="match status" value="1"/>
</dbReference>
<dbReference type="PRINTS" id="PR00463">
    <property type="entry name" value="EP450I"/>
</dbReference>
<evidence type="ECO:0000256" key="4">
    <source>
        <dbReference type="ARBA" id="ARBA00022723"/>
    </source>
</evidence>
<evidence type="ECO:0000256" key="2">
    <source>
        <dbReference type="ARBA" id="ARBA00010617"/>
    </source>
</evidence>
<dbReference type="Gene3D" id="1.10.630.10">
    <property type="entry name" value="Cytochrome P450"/>
    <property type="match status" value="1"/>
</dbReference>
<protein>
    <submittedName>
        <fullName evidence="10">(diamondback moth) hypothetical protein</fullName>
    </submittedName>
</protein>
<dbReference type="GO" id="GO:0020037">
    <property type="term" value="F:heme binding"/>
    <property type="evidence" value="ECO:0007669"/>
    <property type="project" value="InterPro"/>
</dbReference>
<sequence>MQMSRLRAFAGLNTINAVFKHESRAAVKLITANFHQDTTTADNVVATRPLEEIPGPSSLPLIGPLLHFLPGGSIGTRVGIELSEVLYKTYGPIVRIDGMLGKPTFIFLYDADACAQVLRGESTYPVRPGFQSLEYYRKEYVKPKQELTGLITDHGEPWKAMRSAVNPVMLKPKTVQLYAHVLDEVAQDMIARMKSLRDENNKIPGDFDVELNKWALESIGTVALGGRIGCLDPNLPADSPARELIQNIHEIFQLVQDLDFKPSLWRYYSTKNFKKAMYLFDRQMELSKIYIKRAVKDIEKAKGTVSANEKGILEKLLEVDENMAVIMASDMLFAGVDTAANTVLATMYLLAVNPDKQQKLREEVLQQDDKQRYLKACIKESMRMLPVVSGNLRRTTREYNLMGYHIPNNTNIIFNHQYLSLMEDQFPRPAEFIPERWLTTADDPLHHGRASPFANMPFGFGARQCIGKRIAALEMETFVSRLVQNFEIGWEGGDLNVVSNSLNYVKGPFDYTFKDI</sequence>